<dbReference type="Pfam" id="PF04055">
    <property type="entry name" value="Radical_SAM"/>
    <property type="match status" value="1"/>
</dbReference>
<evidence type="ECO:0000259" key="13">
    <source>
        <dbReference type="PROSITE" id="PS51449"/>
    </source>
</evidence>
<dbReference type="InterPro" id="IPR038135">
    <property type="entry name" value="Methylthiotransferase_N_sf"/>
</dbReference>
<dbReference type="EC" id="2.8.4.5" evidence="3"/>
<keyword evidence="8" id="KW-0408">Iron</keyword>
<dbReference type="InterPro" id="IPR034557">
    <property type="entry name" value="ThrcA_tRNA_MEthiotransferase"/>
</dbReference>
<dbReference type="InterPro" id="IPR006638">
    <property type="entry name" value="Elp3/MiaA/NifB-like_rSAM"/>
</dbReference>
<dbReference type="Pfam" id="PF00919">
    <property type="entry name" value="UPF0004"/>
    <property type="match status" value="1"/>
</dbReference>
<feature type="domain" description="TRAM" evidence="12">
    <location>
        <begin position="373"/>
        <end position="433"/>
    </location>
</feature>
<name>A0ABR7JZZ6_9FIRM</name>
<dbReference type="SUPFAM" id="SSF102114">
    <property type="entry name" value="Radical SAM enzymes"/>
    <property type="match status" value="1"/>
</dbReference>
<dbReference type="EMBL" id="JACRWD010000001">
    <property type="protein sequence ID" value="MBC6002316.1"/>
    <property type="molecule type" value="Genomic_DNA"/>
</dbReference>
<dbReference type="CDD" id="cd01335">
    <property type="entry name" value="Radical_SAM"/>
    <property type="match status" value="1"/>
</dbReference>
<dbReference type="PROSITE" id="PS51449">
    <property type="entry name" value="MTTASE_N"/>
    <property type="match status" value="1"/>
</dbReference>
<dbReference type="InterPro" id="IPR006467">
    <property type="entry name" value="MiaB-like_bact"/>
</dbReference>
<evidence type="ECO:0000313" key="16">
    <source>
        <dbReference type="Proteomes" id="UP000611796"/>
    </source>
</evidence>
<evidence type="ECO:0000256" key="9">
    <source>
        <dbReference type="ARBA" id="ARBA00023014"/>
    </source>
</evidence>
<keyword evidence="7" id="KW-0479">Metal-binding</keyword>
<keyword evidence="16" id="KW-1185">Reference proteome</keyword>
<dbReference type="Proteomes" id="UP000611796">
    <property type="component" value="Unassembled WGS sequence"/>
</dbReference>
<evidence type="ECO:0000256" key="2">
    <source>
        <dbReference type="ARBA" id="ARBA00002399"/>
    </source>
</evidence>
<keyword evidence="5" id="KW-0808">Transferase</keyword>
<keyword evidence="6" id="KW-0949">S-adenosyl-L-methionine</keyword>
<feature type="domain" description="Radical SAM core" evidence="14">
    <location>
        <begin position="138"/>
        <end position="370"/>
    </location>
</feature>
<dbReference type="PROSITE" id="PS01278">
    <property type="entry name" value="MTTASE_RADICAL"/>
    <property type="match status" value="1"/>
</dbReference>
<organism evidence="15 16">
    <name type="scientific">Paeniclostridium hominis</name>
    <dbReference type="NCBI Taxonomy" id="2764329"/>
    <lineage>
        <taxon>Bacteria</taxon>
        <taxon>Bacillati</taxon>
        <taxon>Bacillota</taxon>
        <taxon>Clostridia</taxon>
        <taxon>Peptostreptococcales</taxon>
        <taxon>Peptostreptococcaceae</taxon>
        <taxon>Paeniclostridium</taxon>
    </lineage>
</organism>
<sequence length="433" mass="49702">MKKVAFYTLGCKVNQYETEAMLEMFKKDGYTQVDSEEFADVYVINTCTVTHMSDRKSRQYIRRMKKKNPEAIIAVVGCYSQVSPEEILEIEEVNLVMGTNERRQIVEEIKKLDASKKASTVDDIMKVRAFEEIEINQTNGRTRAFMKIQDGCDRFCSYCIIPYARGGKVRSRDLESVVNEANKLVDNGYTEIVLTGIHVASYGKDVTDAEINLLSVIKAINEIEGVKRIRLSSVEPLLMTDEFIDTVSKMPKVCPHFHLSLQSGCDETLKRMNRRYTTKEYKEIVHKLREKMPNVAITTDVIVGFPGETNDEFNQTYKFLSDVELSQMHIFKYSPRKGTPAATMENQIDPQMKHLRSDKLIALNKKNFNKFATRFIGEEFEVLFEQNIGDNKYEGLTPNYIRVVVESDEDIQGKILNTKISDVKDEYVEGILV</sequence>
<comment type="catalytic activity">
    <reaction evidence="11">
        <text>N(6)-L-threonylcarbamoyladenosine(37) in tRNA + (sulfur carrier)-SH + AH2 + 2 S-adenosyl-L-methionine = 2-methylsulfanyl-N(6)-L-threonylcarbamoyladenosine(37) in tRNA + (sulfur carrier)-H + 5'-deoxyadenosine + L-methionine + A + S-adenosyl-L-homocysteine + 2 H(+)</text>
        <dbReference type="Rhea" id="RHEA:37075"/>
        <dbReference type="Rhea" id="RHEA-COMP:10163"/>
        <dbReference type="Rhea" id="RHEA-COMP:11092"/>
        <dbReference type="Rhea" id="RHEA-COMP:14737"/>
        <dbReference type="Rhea" id="RHEA-COMP:14739"/>
        <dbReference type="ChEBI" id="CHEBI:13193"/>
        <dbReference type="ChEBI" id="CHEBI:15378"/>
        <dbReference type="ChEBI" id="CHEBI:17319"/>
        <dbReference type="ChEBI" id="CHEBI:17499"/>
        <dbReference type="ChEBI" id="CHEBI:29917"/>
        <dbReference type="ChEBI" id="CHEBI:57844"/>
        <dbReference type="ChEBI" id="CHEBI:57856"/>
        <dbReference type="ChEBI" id="CHEBI:59789"/>
        <dbReference type="ChEBI" id="CHEBI:64428"/>
        <dbReference type="ChEBI" id="CHEBI:74418"/>
        <dbReference type="ChEBI" id="CHEBI:74420"/>
        <dbReference type="EC" id="2.8.4.5"/>
    </reaction>
</comment>
<protein>
    <recommendedName>
        <fullName evidence="3">tRNA (N(6)-L-threonylcarbamoyladenosine(37)-C(2))-methylthiotransferase</fullName>
        <ecNumber evidence="3">2.8.4.5</ecNumber>
    </recommendedName>
    <alternativeName>
        <fullName evidence="10">tRNA-t(6)A37 methylthiotransferase</fullName>
    </alternativeName>
</protein>
<evidence type="ECO:0000256" key="1">
    <source>
        <dbReference type="ARBA" id="ARBA00001966"/>
    </source>
</evidence>
<evidence type="ECO:0000259" key="14">
    <source>
        <dbReference type="PROSITE" id="PS51918"/>
    </source>
</evidence>
<dbReference type="InterPro" id="IPR058240">
    <property type="entry name" value="rSAM_sf"/>
</dbReference>
<proteinExistence type="predicted"/>
<comment type="caution">
    <text evidence="15">The sequence shown here is derived from an EMBL/GenBank/DDBJ whole genome shotgun (WGS) entry which is preliminary data.</text>
</comment>
<reference evidence="15 16" key="1">
    <citation type="submission" date="2020-08" db="EMBL/GenBank/DDBJ databases">
        <authorList>
            <person name="Liu C."/>
            <person name="Sun Q."/>
        </authorList>
    </citation>
    <scope>NUCLEOTIDE SEQUENCE [LARGE SCALE GENOMIC DNA]</scope>
    <source>
        <strain evidence="15 16">NSJ-45</strain>
    </source>
</reference>
<dbReference type="NCBIfam" id="TIGR00089">
    <property type="entry name" value="MiaB/RimO family radical SAM methylthiotransferase"/>
    <property type="match status" value="1"/>
</dbReference>
<dbReference type="InterPro" id="IPR007197">
    <property type="entry name" value="rSAM"/>
</dbReference>
<dbReference type="Gene3D" id="3.40.50.12160">
    <property type="entry name" value="Methylthiotransferase, N-terminal domain"/>
    <property type="match status" value="1"/>
</dbReference>
<keyword evidence="9" id="KW-0411">Iron-sulfur</keyword>
<dbReference type="InterPro" id="IPR020612">
    <property type="entry name" value="Methylthiotransferase_CS"/>
</dbReference>
<evidence type="ECO:0000256" key="5">
    <source>
        <dbReference type="ARBA" id="ARBA00022679"/>
    </source>
</evidence>
<comment type="function">
    <text evidence="2">Catalyzes the methylthiolation of N6-threonylcarbamoyladenosine (t(6)A), leading to the formation of 2-methylthio-N6-threonylcarbamoyladenosine (ms(2)t(6)A) at position 37 in tRNAs that read codons beginning with adenine.</text>
</comment>
<dbReference type="SFLD" id="SFLDS00029">
    <property type="entry name" value="Radical_SAM"/>
    <property type="match status" value="1"/>
</dbReference>
<dbReference type="InterPro" id="IPR005839">
    <property type="entry name" value="Methylthiotransferase"/>
</dbReference>
<dbReference type="Gene3D" id="3.80.30.20">
    <property type="entry name" value="tm_1862 like domain"/>
    <property type="match status" value="1"/>
</dbReference>
<dbReference type="NCBIfam" id="TIGR01574">
    <property type="entry name" value="miaB-methiolase"/>
    <property type="match status" value="1"/>
</dbReference>
<evidence type="ECO:0000256" key="11">
    <source>
        <dbReference type="ARBA" id="ARBA00051661"/>
    </source>
</evidence>
<evidence type="ECO:0000259" key="12">
    <source>
        <dbReference type="PROSITE" id="PS50926"/>
    </source>
</evidence>
<evidence type="ECO:0000256" key="7">
    <source>
        <dbReference type="ARBA" id="ARBA00022723"/>
    </source>
</evidence>
<dbReference type="NCBIfam" id="TIGR01579">
    <property type="entry name" value="MiaB-like-C"/>
    <property type="match status" value="1"/>
</dbReference>
<comment type="cofactor">
    <cofactor evidence="1">
        <name>[4Fe-4S] cluster</name>
        <dbReference type="ChEBI" id="CHEBI:49883"/>
    </cofactor>
</comment>
<dbReference type="InterPro" id="IPR002792">
    <property type="entry name" value="TRAM_dom"/>
</dbReference>
<dbReference type="SFLD" id="SFLDG01061">
    <property type="entry name" value="methylthiotransferase"/>
    <property type="match status" value="1"/>
</dbReference>
<evidence type="ECO:0000256" key="10">
    <source>
        <dbReference type="ARBA" id="ARBA00031213"/>
    </source>
</evidence>
<evidence type="ECO:0000313" key="15">
    <source>
        <dbReference type="EMBL" id="MBC6002316.1"/>
    </source>
</evidence>
<dbReference type="PANTHER" id="PTHR11918:SF45">
    <property type="entry name" value="THREONYLCARBAMOYLADENOSINE TRNA METHYLTHIOTRANSFERASE"/>
    <property type="match status" value="1"/>
</dbReference>
<feature type="domain" description="MTTase N-terminal" evidence="13">
    <location>
        <begin position="2"/>
        <end position="114"/>
    </location>
</feature>
<dbReference type="SMART" id="SM00729">
    <property type="entry name" value="Elp3"/>
    <property type="match status" value="1"/>
</dbReference>
<evidence type="ECO:0000256" key="4">
    <source>
        <dbReference type="ARBA" id="ARBA00022485"/>
    </source>
</evidence>
<dbReference type="PROSITE" id="PS51918">
    <property type="entry name" value="RADICAL_SAM"/>
    <property type="match status" value="1"/>
</dbReference>
<evidence type="ECO:0000256" key="3">
    <source>
        <dbReference type="ARBA" id="ARBA00013273"/>
    </source>
</evidence>
<gene>
    <name evidence="15" type="primary">mtaB</name>
    <name evidence="15" type="ORF">H8891_00760</name>
</gene>
<evidence type="ECO:0000256" key="8">
    <source>
        <dbReference type="ARBA" id="ARBA00023004"/>
    </source>
</evidence>
<dbReference type="InterPro" id="IPR013848">
    <property type="entry name" value="Methylthiotransferase_N"/>
</dbReference>
<dbReference type="InterPro" id="IPR023404">
    <property type="entry name" value="rSAM_horseshoe"/>
</dbReference>
<dbReference type="SFLD" id="SFLDF00295">
    <property type="entry name" value="threonylcarbamoyladenosine_tRN"/>
    <property type="match status" value="1"/>
</dbReference>
<dbReference type="PROSITE" id="PS50926">
    <property type="entry name" value="TRAM"/>
    <property type="match status" value="1"/>
</dbReference>
<evidence type="ECO:0000256" key="6">
    <source>
        <dbReference type="ARBA" id="ARBA00022691"/>
    </source>
</evidence>
<dbReference type="PANTHER" id="PTHR11918">
    <property type="entry name" value="RADICAL SAM PROTEINS"/>
    <property type="match status" value="1"/>
</dbReference>
<keyword evidence="4" id="KW-0004">4Fe-4S</keyword>
<accession>A0ABR7JZZ6</accession>
<dbReference type="SFLD" id="SFLDG01082">
    <property type="entry name" value="B12-binding_domain_containing"/>
    <property type="match status" value="1"/>
</dbReference>
<dbReference type="RefSeq" id="WP_187004798.1">
    <property type="nucleotide sequence ID" value="NZ_JACRWD010000001.1"/>
</dbReference>